<dbReference type="SUPFAM" id="SSF103473">
    <property type="entry name" value="MFS general substrate transporter"/>
    <property type="match status" value="1"/>
</dbReference>
<dbReference type="InterPro" id="IPR037675">
    <property type="entry name" value="PIG-O_N"/>
</dbReference>
<evidence type="ECO:0000313" key="12">
    <source>
        <dbReference type="Proteomes" id="UP000038010"/>
    </source>
</evidence>
<dbReference type="OrthoDB" id="272139at2759"/>
<keyword evidence="8" id="KW-1133">Transmembrane helix</keyword>
<dbReference type="Proteomes" id="UP000038010">
    <property type="component" value="Unassembled WGS sequence"/>
</dbReference>
<dbReference type="VEuPathDB" id="FungiDB:AB675_9883"/>
<keyword evidence="5 11" id="KW-0808">Transferase</keyword>
<dbReference type="InterPro" id="IPR017850">
    <property type="entry name" value="Alkaline_phosphatase_core_sf"/>
</dbReference>
<keyword evidence="7" id="KW-0256">Endoplasmic reticulum</keyword>
<dbReference type="Gene3D" id="3.40.720.10">
    <property type="entry name" value="Alkaline Phosphatase, subunit A"/>
    <property type="match status" value="1"/>
</dbReference>
<dbReference type="CDD" id="cd16023">
    <property type="entry name" value="GPI_EPT_3"/>
    <property type="match status" value="1"/>
</dbReference>
<dbReference type="PANTHER" id="PTHR23071">
    <property type="entry name" value="PHOSPHATIDYLINOSITOL GLYCAN"/>
    <property type="match status" value="1"/>
</dbReference>
<keyword evidence="12" id="KW-1185">Reference proteome</keyword>
<evidence type="ECO:0000313" key="11">
    <source>
        <dbReference type="EMBL" id="KPI42465.1"/>
    </source>
</evidence>
<dbReference type="GeneID" id="28742337"/>
<evidence type="ECO:0000256" key="6">
    <source>
        <dbReference type="ARBA" id="ARBA00022692"/>
    </source>
</evidence>
<dbReference type="EMBL" id="LFJN01000007">
    <property type="protein sequence ID" value="KPI42465.1"/>
    <property type="molecule type" value="Genomic_DNA"/>
</dbReference>
<dbReference type="GO" id="GO:0005789">
    <property type="term" value="C:endoplasmic reticulum membrane"/>
    <property type="evidence" value="ECO:0007669"/>
    <property type="project" value="UniProtKB-SubCell"/>
</dbReference>
<dbReference type="InterPro" id="IPR002591">
    <property type="entry name" value="Phosphodiest/P_Trfase"/>
</dbReference>
<evidence type="ECO:0000256" key="3">
    <source>
        <dbReference type="ARBA" id="ARBA00008695"/>
    </source>
</evidence>
<dbReference type="RefSeq" id="XP_018002428.1">
    <property type="nucleotide sequence ID" value="XM_018150457.1"/>
</dbReference>
<evidence type="ECO:0000256" key="5">
    <source>
        <dbReference type="ARBA" id="ARBA00022679"/>
    </source>
</evidence>
<evidence type="ECO:0000256" key="7">
    <source>
        <dbReference type="ARBA" id="ARBA00022824"/>
    </source>
</evidence>
<comment type="pathway">
    <text evidence="2">Glycolipid biosynthesis; glycosylphosphatidylinositol-anchor biosynthesis.</text>
</comment>
<keyword evidence="4" id="KW-0337">GPI-anchor biosynthesis</keyword>
<sequence>MVAQDDSSGSPIEQDVLSATTNERLDEENRKKTLAFKVSHILVSLLLLWLLSVQLLGLFFFAKGFLLTRLVLDSRSACGTLPDGTESRAQDGCWHPKSFEKAVVIVVDALRYDFTIPSHAAPADRSPGHYLDNIPFLYDTAASYPGNALLLPFIADPPTTTLQRLKGLTTGTLPVFIDGGSNFAGTAIEEDSLISQLVAAGKSVVHLGDDTWHALFPDSFNKNLTRAYDSFNVYDLHTLDNGVIEHIMPLLQRDRRHEWDVIIGHFLGVDHAGHRYGPDHPAMADKQQQMNRVLSQIAHDIDDDTLLVVLGDHGMDTKGDHGGESDEEVEAALWMYTKKPHFGRTDQSHQRPPSTAKERRVGQIDLVSTLSLLLGLPIPYNNLGTPIPECFVGRSSNDWHNLAAVEMLAWRQIQNYQDEYSKMKDLGANSVQHSLNQLVLQSSQQKSPTWREVHENYQSWHRETIGMYRRLWANFNLTDMVCGVFISMLALVALFTFSRLFVGDIANYAPELLRSICAGVGGGIFAGPLLGVALPDYFSAVSGGVFGFAVGGIFAFLANLWRRRDASVHLSVPSVWGWLSLFFCISQSAGFAANSYTIHEDTILLFFLTTFGAVALISSLRQSSTADRVLGTYQSVVFIILTRLSSYSRLCREEQMPGCRSTFYASSSSSTSAPWQLLIPYTIALFLPEIIKAFYKGTASWTGSAGFWIGLGLRLGLTFVAVYWTLDAADNGNWLEERLSTDILKTINITVARLALAVALPIGISTFIWAQPCLDINLNHGVQAANGGRSKPQIVILGYANAFGSRFFLMIPLLVVAISLLLPPMGQFSIAICTWQILSLLEILDSNHLTINAVSKASIGPIVLAMLGSYHFFKTGHQAVLSSIQWNAAFIPLRTIHYPWTPMLMTLNEFGAQILCAAAVPLLVLWKRPIHREGLRGIWSDVISATLTHALYYATIQVATTMWAGHLRRHLMLYRVFMPRFLLASGVLLVVDVALIFIALPSVRVTGLSIGEVFGY</sequence>
<dbReference type="GO" id="GO:0006506">
    <property type="term" value="P:GPI anchor biosynthetic process"/>
    <property type="evidence" value="ECO:0007669"/>
    <property type="project" value="UniProtKB-UniPathway"/>
</dbReference>
<dbReference type="UniPathway" id="UPA00196"/>
<evidence type="ECO:0000256" key="9">
    <source>
        <dbReference type="ARBA" id="ARBA00023136"/>
    </source>
</evidence>
<evidence type="ECO:0000256" key="4">
    <source>
        <dbReference type="ARBA" id="ARBA00022502"/>
    </source>
</evidence>
<organism evidence="11 12">
    <name type="scientific">Cyphellophora attinorum</name>
    <dbReference type="NCBI Taxonomy" id="1664694"/>
    <lineage>
        <taxon>Eukaryota</taxon>
        <taxon>Fungi</taxon>
        <taxon>Dikarya</taxon>
        <taxon>Ascomycota</taxon>
        <taxon>Pezizomycotina</taxon>
        <taxon>Eurotiomycetes</taxon>
        <taxon>Chaetothyriomycetidae</taxon>
        <taxon>Chaetothyriales</taxon>
        <taxon>Cyphellophoraceae</taxon>
        <taxon>Cyphellophora</taxon>
    </lineage>
</organism>
<accession>A0A0N1P2I6</accession>
<comment type="subcellular location">
    <subcellularLocation>
        <location evidence="1">Endoplasmic reticulum membrane</location>
        <topology evidence="1">Multi-pass membrane protein</topology>
    </subcellularLocation>
</comment>
<dbReference type="InterPro" id="IPR039524">
    <property type="entry name" value="PIGO/GPI13"/>
</dbReference>
<comment type="similarity">
    <text evidence="3">Belongs to the PIGG/PIGN/PIGO family. PIGO subfamily.</text>
</comment>
<keyword evidence="10" id="KW-0325">Glycoprotein</keyword>
<keyword evidence="9" id="KW-0472">Membrane</keyword>
<dbReference type="AlphaFoldDB" id="A0A0N1P2I6"/>
<comment type="caution">
    <text evidence="11">The sequence shown here is derived from an EMBL/GenBank/DDBJ whole genome shotgun (WGS) entry which is preliminary data.</text>
</comment>
<dbReference type="GO" id="GO:0051377">
    <property type="term" value="F:mannose-ethanolamine phosphotransferase activity"/>
    <property type="evidence" value="ECO:0007669"/>
    <property type="project" value="InterPro"/>
</dbReference>
<evidence type="ECO:0000256" key="1">
    <source>
        <dbReference type="ARBA" id="ARBA00004477"/>
    </source>
</evidence>
<evidence type="ECO:0000256" key="10">
    <source>
        <dbReference type="ARBA" id="ARBA00023180"/>
    </source>
</evidence>
<reference evidence="11 12" key="1">
    <citation type="submission" date="2015-06" db="EMBL/GenBank/DDBJ databases">
        <title>Draft genome of the ant-associated black yeast Phialophora attae CBS 131958.</title>
        <authorList>
            <person name="Moreno L.F."/>
            <person name="Stielow B.J."/>
            <person name="de Hoog S."/>
            <person name="Vicente V.A."/>
            <person name="Weiss V.A."/>
            <person name="de Vries M."/>
            <person name="Cruz L.M."/>
            <person name="Souza E.M."/>
        </authorList>
    </citation>
    <scope>NUCLEOTIDE SEQUENCE [LARGE SCALE GENOMIC DNA]</scope>
    <source>
        <strain evidence="11 12">CBS 131958</strain>
    </source>
</reference>
<dbReference type="STRING" id="1664694.A0A0N1P2I6"/>
<protein>
    <submittedName>
        <fullName evidence="11">GPI ethanolamine phosphate transferase 3</fullName>
    </submittedName>
</protein>
<evidence type="ECO:0000256" key="2">
    <source>
        <dbReference type="ARBA" id="ARBA00004687"/>
    </source>
</evidence>
<evidence type="ECO:0000256" key="8">
    <source>
        <dbReference type="ARBA" id="ARBA00022989"/>
    </source>
</evidence>
<dbReference type="InterPro" id="IPR036259">
    <property type="entry name" value="MFS_trans_sf"/>
</dbReference>
<name>A0A0N1P2I6_9EURO</name>
<keyword evidence="6" id="KW-0812">Transmembrane</keyword>
<proteinExistence type="inferred from homology"/>
<dbReference type="SUPFAM" id="SSF53649">
    <property type="entry name" value="Alkaline phosphatase-like"/>
    <property type="match status" value="1"/>
</dbReference>
<gene>
    <name evidence="11" type="ORF">AB675_9883</name>
</gene>
<dbReference type="Pfam" id="PF01663">
    <property type="entry name" value="Phosphodiest"/>
    <property type="match status" value="1"/>
</dbReference>
<dbReference type="PANTHER" id="PTHR23071:SF1">
    <property type="entry name" value="GPI ETHANOLAMINE PHOSPHATE TRANSFERASE 3"/>
    <property type="match status" value="1"/>
</dbReference>